<evidence type="ECO:0000313" key="6">
    <source>
        <dbReference type="Proteomes" id="UP000677244"/>
    </source>
</evidence>
<dbReference type="PROSITE" id="PS51770">
    <property type="entry name" value="HOTDOG_ACOT"/>
    <property type="match status" value="1"/>
</dbReference>
<evidence type="ECO:0000256" key="1">
    <source>
        <dbReference type="ARBA" id="ARBA00010458"/>
    </source>
</evidence>
<comment type="caution">
    <text evidence="5">The sequence shown here is derived from an EMBL/GenBank/DDBJ whole genome shotgun (WGS) entry which is preliminary data.</text>
</comment>
<feature type="domain" description="HotDog ACOT-type" evidence="4">
    <location>
        <begin position="7"/>
        <end position="119"/>
    </location>
</feature>
<proteinExistence type="inferred from homology"/>
<dbReference type="InterPro" id="IPR033120">
    <property type="entry name" value="HOTDOG_ACOT"/>
</dbReference>
<dbReference type="SUPFAM" id="SSF54637">
    <property type="entry name" value="Thioesterase/thiol ester dehydrase-isomerase"/>
    <property type="match status" value="1"/>
</dbReference>
<organism evidence="5 6">
    <name type="scientific">Niastella soli</name>
    <dbReference type="NCBI Taxonomy" id="2821487"/>
    <lineage>
        <taxon>Bacteria</taxon>
        <taxon>Pseudomonadati</taxon>
        <taxon>Bacteroidota</taxon>
        <taxon>Chitinophagia</taxon>
        <taxon>Chitinophagales</taxon>
        <taxon>Chitinophagaceae</taxon>
        <taxon>Niastella</taxon>
    </lineage>
</organism>
<dbReference type="InterPro" id="IPR029069">
    <property type="entry name" value="HotDog_dom_sf"/>
</dbReference>
<sequence>MRQKTPAESETVKTEVVCPNDTNPMGILKGGRLVEWMDIAAAVCAQVHAEKICVTAAINSVAFYEAAGPGDVVTISARITRSFNTSMEIFVFALAKNILTGKSDLISEAYFTFVALDNGGKITKAIPVKPVTVSEKQYYEEAMNRKRKAAVIKNTVRELE</sequence>
<dbReference type="InterPro" id="IPR040170">
    <property type="entry name" value="Cytosol_ACT"/>
</dbReference>
<reference evidence="5 6" key="1">
    <citation type="submission" date="2021-03" db="EMBL/GenBank/DDBJ databases">
        <title>Assistant Professor.</title>
        <authorList>
            <person name="Huq M.A."/>
        </authorList>
    </citation>
    <scope>NUCLEOTIDE SEQUENCE [LARGE SCALE GENOMIC DNA]</scope>
    <source>
        <strain evidence="5 6">MAH-29</strain>
    </source>
</reference>
<protein>
    <submittedName>
        <fullName evidence="5">Acyl-CoA thioesterase</fullName>
    </submittedName>
</protein>
<evidence type="ECO:0000313" key="5">
    <source>
        <dbReference type="EMBL" id="MBO9202523.1"/>
    </source>
</evidence>
<dbReference type="Proteomes" id="UP000677244">
    <property type="component" value="Unassembled WGS sequence"/>
</dbReference>
<dbReference type="RefSeq" id="WP_209140568.1">
    <property type="nucleotide sequence ID" value="NZ_JAGHKO010000004.1"/>
</dbReference>
<evidence type="ECO:0000256" key="2">
    <source>
        <dbReference type="ARBA" id="ARBA00022801"/>
    </source>
</evidence>
<dbReference type="Gene3D" id="3.10.129.10">
    <property type="entry name" value="Hotdog Thioesterase"/>
    <property type="match status" value="1"/>
</dbReference>
<dbReference type="PANTHER" id="PTHR11049">
    <property type="entry name" value="ACYL COENZYME A THIOESTER HYDROLASE"/>
    <property type="match status" value="1"/>
</dbReference>
<dbReference type="CDD" id="cd03442">
    <property type="entry name" value="BFIT_BACH"/>
    <property type="match status" value="1"/>
</dbReference>
<dbReference type="Pfam" id="PF03061">
    <property type="entry name" value="4HBT"/>
    <property type="match status" value="1"/>
</dbReference>
<comment type="similarity">
    <text evidence="1">Belongs to the acyl coenzyme A hydrolase family.</text>
</comment>
<dbReference type="EMBL" id="JAGHKO010000004">
    <property type="protein sequence ID" value="MBO9202523.1"/>
    <property type="molecule type" value="Genomic_DNA"/>
</dbReference>
<accession>A0ABS3YXA5</accession>
<evidence type="ECO:0000259" key="4">
    <source>
        <dbReference type="PROSITE" id="PS51770"/>
    </source>
</evidence>
<gene>
    <name evidence="5" type="ORF">J7I42_19705</name>
</gene>
<evidence type="ECO:0000256" key="3">
    <source>
        <dbReference type="PROSITE-ProRule" id="PRU01106"/>
    </source>
</evidence>
<keyword evidence="2 3" id="KW-0378">Hydrolase</keyword>
<name>A0ABS3YXA5_9BACT</name>
<dbReference type="InterPro" id="IPR006683">
    <property type="entry name" value="Thioestr_dom"/>
</dbReference>
<keyword evidence="6" id="KW-1185">Reference proteome</keyword>